<sequence>MLIIMICPSCGSEDCIRPLEYVLDRASSIYAPCGKCRNAAPLDKTAPFNELGLTFGIDAKRCPSCGKRHMDHIMAHALEILIKNKKKGKSSALKDTGTPLIEYGVPLLEPPRLGSRSLILVTDNVDKKTAGQIIDQVPEIKGILKRSENPSKSVGLLDTDRKPYLYELMAGCDMRADLVSSMLGDLLFYRNQSEMHIEFRRNDSIKIKMIEKLFLEGMLEGKVVVDGLASVGTLGLFAALSGAKKVVLNDAWLPAVRNILINIDVNSSALGVRMERTCELEGLPQIAGVPVLVAKASGNVEIEVYHGDLRKLDGPVPSCDICIIDTFPGVSNEVFLRKWEKLSGRVLTL</sequence>
<dbReference type="InterPro" id="IPR029063">
    <property type="entry name" value="SAM-dependent_MTases_sf"/>
</dbReference>
<reference evidence="1 2" key="1">
    <citation type="submission" date="2017-11" db="EMBL/GenBank/DDBJ databases">
        <title>Isolation and Characterization of Family Methanocellaceae Species from Potential Methane Hydrate Area Offshore Southwestern Taiwan.</title>
        <authorList>
            <person name="Zhang W.-L."/>
            <person name="Chen W.-C."/>
            <person name="Lai M.-C."/>
            <person name="Chen S.-C."/>
        </authorList>
    </citation>
    <scope>NUCLEOTIDE SEQUENCE [LARGE SCALE GENOMIC DNA]</scope>
    <source>
        <strain evidence="1 2">CWC-04</strain>
    </source>
</reference>
<gene>
    <name evidence="1" type="ORF">CUJ83_09425</name>
</gene>
<name>A0AAP2RFE2_9EURY</name>
<dbReference type="EMBL" id="PGCK01000007">
    <property type="protein sequence ID" value="MCD1295217.1"/>
    <property type="molecule type" value="Genomic_DNA"/>
</dbReference>
<dbReference type="AlphaFoldDB" id="A0AAP2RFE2"/>
<evidence type="ECO:0008006" key="3">
    <source>
        <dbReference type="Google" id="ProtNLM"/>
    </source>
</evidence>
<evidence type="ECO:0000313" key="1">
    <source>
        <dbReference type="EMBL" id="MCD1295217.1"/>
    </source>
</evidence>
<dbReference type="Proteomes" id="UP001320159">
    <property type="component" value="Unassembled WGS sequence"/>
</dbReference>
<protein>
    <recommendedName>
        <fullName evidence="3">Methyltransferase</fullName>
    </recommendedName>
</protein>
<keyword evidence="2" id="KW-1185">Reference proteome</keyword>
<organism evidence="1 2">
    <name type="scientific">Methanooceanicella nereidis</name>
    <dbReference type="NCBI Taxonomy" id="2052831"/>
    <lineage>
        <taxon>Archaea</taxon>
        <taxon>Methanobacteriati</taxon>
        <taxon>Methanobacteriota</taxon>
        <taxon>Stenosarchaea group</taxon>
        <taxon>Methanomicrobia</taxon>
        <taxon>Methanocellales</taxon>
        <taxon>Methanocellaceae</taxon>
        <taxon>Methanooceanicella</taxon>
    </lineage>
</organism>
<dbReference type="Gene3D" id="3.40.50.150">
    <property type="entry name" value="Vaccinia Virus protein VP39"/>
    <property type="match status" value="1"/>
</dbReference>
<comment type="caution">
    <text evidence="1">The sequence shown here is derived from an EMBL/GenBank/DDBJ whole genome shotgun (WGS) entry which is preliminary data.</text>
</comment>
<proteinExistence type="predicted"/>
<evidence type="ECO:0000313" key="2">
    <source>
        <dbReference type="Proteomes" id="UP001320159"/>
    </source>
</evidence>
<accession>A0AAP2RFE2</accession>
<dbReference type="SUPFAM" id="SSF53335">
    <property type="entry name" value="S-adenosyl-L-methionine-dependent methyltransferases"/>
    <property type="match status" value="1"/>
</dbReference>